<dbReference type="InterPro" id="IPR043133">
    <property type="entry name" value="GTP-CH-I_C/QueF"/>
</dbReference>
<dbReference type="Pfam" id="PF14489">
    <property type="entry name" value="QueF"/>
    <property type="match status" value="1"/>
</dbReference>
<dbReference type="InterPro" id="IPR050084">
    <property type="entry name" value="NADPH_dep_7-cyano-7-deazaG_red"/>
</dbReference>
<keyword evidence="2" id="KW-0671">Queuosine biosynthesis</keyword>
<dbReference type="EC" id="1.7.1.13" evidence="5"/>
<evidence type="ECO:0000256" key="4">
    <source>
        <dbReference type="ARBA" id="ARBA00023002"/>
    </source>
</evidence>
<dbReference type="GO" id="GO:0008616">
    <property type="term" value="P:tRNA queuosine(34) biosynthetic process"/>
    <property type="evidence" value="ECO:0007669"/>
    <property type="project" value="UniProtKB-KW"/>
</dbReference>
<protein>
    <submittedName>
        <fullName evidence="5">NADPH dependent preQ0 reductase</fullName>
        <ecNumber evidence="5">1.7.1.13</ecNumber>
    </submittedName>
</protein>
<evidence type="ECO:0000256" key="2">
    <source>
        <dbReference type="ARBA" id="ARBA00022785"/>
    </source>
</evidence>
<accession>A0A1W1BVE8</accession>
<dbReference type="InterPro" id="IPR029500">
    <property type="entry name" value="QueF"/>
</dbReference>
<proteinExistence type="inferred from homology"/>
<evidence type="ECO:0000256" key="3">
    <source>
        <dbReference type="ARBA" id="ARBA00022857"/>
    </source>
</evidence>
<dbReference type="EMBL" id="FPHH01000045">
    <property type="protein sequence ID" value="SFV57447.1"/>
    <property type="molecule type" value="Genomic_DNA"/>
</dbReference>
<gene>
    <name evidence="5" type="ORF">MNB_SM-5-1547</name>
</gene>
<dbReference type="Gene3D" id="3.30.1130.10">
    <property type="match status" value="1"/>
</dbReference>
<dbReference type="PANTHER" id="PTHR34354:SF1">
    <property type="entry name" value="NADPH-DEPENDENT 7-CYANO-7-DEAZAGUANINE REDUCTASE"/>
    <property type="match status" value="1"/>
</dbReference>
<dbReference type="HAMAP" id="MF_00818">
    <property type="entry name" value="QueF_type1"/>
    <property type="match status" value="1"/>
</dbReference>
<dbReference type="GO" id="GO:0005737">
    <property type="term" value="C:cytoplasm"/>
    <property type="evidence" value="ECO:0007669"/>
    <property type="project" value="InterPro"/>
</dbReference>
<keyword evidence="4 5" id="KW-0560">Oxidoreductase</keyword>
<reference evidence="5" key="1">
    <citation type="submission" date="2016-10" db="EMBL/GenBank/DDBJ databases">
        <authorList>
            <person name="de Groot N.N."/>
        </authorList>
    </citation>
    <scope>NUCLEOTIDE SEQUENCE</scope>
</reference>
<keyword evidence="1" id="KW-0963">Cytoplasm</keyword>
<dbReference type="NCBIfam" id="TIGR03139">
    <property type="entry name" value="QueF-II"/>
    <property type="match status" value="1"/>
</dbReference>
<evidence type="ECO:0000313" key="5">
    <source>
        <dbReference type="EMBL" id="SFV57447.1"/>
    </source>
</evidence>
<name>A0A1W1BVE8_9ZZZZ</name>
<keyword evidence="3" id="KW-0521">NADP</keyword>
<sequence>MDEKEYKAKRASEVTQLGSTQTEYKYEYDPTLLETFENVHPQMDYWVTLNADEFSSLCPKTNQPDFGTLIINYIPNIKMVESKSLKLYLFSFMKSGEFHEDVVNKIGKDLVKLMEPKYLEVVGLFYPRGNISIHPTFSYSNGEEKYNEIEKYRFLNRNLNPQRIG</sequence>
<dbReference type="PANTHER" id="PTHR34354">
    <property type="entry name" value="NADPH-DEPENDENT 7-CYANO-7-DEAZAGUANINE REDUCTASE"/>
    <property type="match status" value="1"/>
</dbReference>
<dbReference type="InterPro" id="IPR016856">
    <property type="entry name" value="QueF_type1"/>
</dbReference>
<dbReference type="SUPFAM" id="SSF55620">
    <property type="entry name" value="Tetrahydrobiopterin biosynthesis enzymes-like"/>
    <property type="match status" value="1"/>
</dbReference>
<dbReference type="AlphaFoldDB" id="A0A1W1BVE8"/>
<dbReference type="GO" id="GO:0033739">
    <property type="term" value="F:preQ1 synthase activity"/>
    <property type="evidence" value="ECO:0007669"/>
    <property type="project" value="UniProtKB-EC"/>
</dbReference>
<organism evidence="5">
    <name type="scientific">hydrothermal vent metagenome</name>
    <dbReference type="NCBI Taxonomy" id="652676"/>
    <lineage>
        <taxon>unclassified sequences</taxon>
        <taxon>metagenomes</taxon>
        <taxon>ecological metagenomes</taxon>
    </lineage>
</organism>
<dbReference type="PIRSF" id="PIRSF027377">
    <property type="entry name" value="Nitrile_oxidored_QueF"/>
    <property type="match status" value="1"/>
</dbReference>
<evidence type="ECO:0000256" key="1">
    <source>
        <dbReference type="ARBA" id="ARBA00022490"/>
    </source>
</evidence>